<dbReference type="GO" id="GO:0030150">
    <property type="term" value="P:protein import into mitochondrial matrix"/>
    <property type="evidence" value="ECO:0007669"/>
    <property type="project" value="TreeGrafter"/>
</dbReference>
<evidence type="ECO:0000313" key="16">
    <source>
        <dbReference type="EMBL" id="RMZ66447.1"/>
    </source>
</evidence>
<sequence length="163" mass="18072">MVFRQLRPMSTETPPQIPSHVAAVPPSLCSTIEVLGPPTVHFPYCRILRQTSSDRSRDTMSAWVWILGAGATAFFGRATLVALRRSGGGAALGRGYYKGGFEPKMTRREAALILEMPERGVTKELLRKKHRSLMLLNHPDRGGSPYLATKVNEAKELLEKEVK</sequence>
<gene>
    <name evidence="16" type="ORF">GMOD_00001782</name>
</gene>
<dbReference type="PANTHER" id="PTHR12763:SF28">
    <property type="entry name" value="GEO10507P1-RELATED"/>
    <property type="match status" value="1"/>
</dbReference>
<keyword evidence="5" id="KW-0811">Translocation</keyword>
<evidence type="ECO:0000256" key="6">
    <source>
        <dbReference type="ARBA" id="ARBA00023128"/>
    </source>
</evidence>
<evidence type="ECO:0000256" key="10">
    <source>
        <dbReference type="ARBA" id="ARBA00040828"/>
    </source>
</evidence>
<keyword evidence="7 14" id="KW-0472">Membrane</keyword>
<evidence type="ECO:0000256" key="12">
    <source>
        <dbReference type="ARBA" id="ARBA00067223"/>
    </source>
</evidence>
<dbReference type="GO" id="GO:0001405">
    <property type="term" value="C:PAM complex, Tim23 associated import motor"/>
    <property type="evidence" value="ECO:0007669"/>
    <property type="project" value="TreeGrafter"/>
</dbReference>
<keyword evidence="3" id="KW-0999">Mitochondrion inner membrane</keyword>
<evidence type="ECO:0000256" key="5">
    <source>
        <dbReference type="ARBA" id="ARBA00023010"/>
    </source>
</evidence>
<dbReference type="InterPro" id="IPR036869">
    <property type="entry name" value="J_dom_sf"/>
</dbReference>
<keyword evidence="5" id="KW-0653">Protein transport</keyword>
<dbReference type="GO" id="GO:0001671">
    <property type="term" value="F:ATPase activator activity"/>
    <property type="evidence" value="ECO:0007669"/>
    <property type="project" value="TreeGrafter"/>
</dbReference>
<evidence type="ECO:0000313" key="17">
    <source>
        <dbReference type="Proteomes" id="UP000265663"/>
    </source>
</evidence>
<dbReference type="SMART" id="SM00271">
    <property type="entry name" value="DnaJ"/>
    <property type="match status" value="1"/>
</dbReference>
<evidence type="ECO:0000256" key="4">
    <source>
        <dbReference type="ARBA" id="ARBA00022989"/>
    </source>
</evidence>
<dbReference type="PANTHER" id="PTHR12763">
    <property type="match status" value="1"/>
</dbReference>
<comment type="subcellular location">
    <subcellularLocation>
        <location evidence="1">Mitochondrion inner membrane</location>
        <topology evidence="1">Single-pass membrane protein</topology>
    </subcellularLocation>
</comment>
<evidence type="ECO:0000256" key="1">
    <source>
        <dbReference type="ARBA" id="ARBA00004434"/>
    </source>
</evidence>
<keyword evidence="2 14" id="KW-0812">Transmembrane</keyword>
<evidence type="ECO:0000256" key="3">
    <source>
        <dbReference type="ARBA" id="ARBA00022792"/>
    </source>
</evidence>
<feature type="domain" description="J" evidence="15">
    <location>
        <begin position="108"/>
        <end position="163"/>
    </location>
</feature>
<protein>
    <recommendedName>
        <fullName evidence="10">Mitochondrial import inner membrane translocase subunit TIM14</fullName>
    </recommendedName>
    <alternativeName>
        <fullName evidence="12">Mitochondrial import inner membrane translocase subunit tim14</fullName>
    </alternativeName>
    <alternativeName>
        <fullName evidence="11 13">Presequence translocated-associated motor subunit PAM18</fullName>
    </alternativeName>
</protein>
<evidence type="ECO:0000256" key="8">
    <source>
        <dbReference type="ARBA" id="ARBA00023186"/>
    </source>
</evidence>
<evidence type="ECO:0000256" key="13">
    <source>
        <dbReference type="ARBA" id="ARBA00075483"/>
    </source>
</evidence>
<dbReference type="EMBL" id="KE747809">
    <property type="protein sequence ID" value="RMZ66447.1"/>
    <property type="molecule type" value="Genomic_DNA"/>
</dbReference>
<keyword evidence="17" id="KW-1185">Reference proteome</keyword>
<accession>A0A3M7LW45</accession>
<proteinExistence type="inferred from homology"/>
<dbReference type="AlphaFoldDB" id="A0A3M7LW45"/>
<evidence type="ECO:0000256" key="9">
    <source>
        <dbReference type="ARBA" id="ARBA00038105"/>
    </source>
</evidence>
<dbReference type="InterPro" id="IPR001623">
    <property type="entry name" value="DnaJ_domain"/>
</dbReference>
<keyword evidence="5" id="KW-0813">Transport</keyword>
<dbReference type="Proteomes" id="UP000265663">
    <property type="component" value="Unassembled WGS sequence"/>
</dbReference>
<dbReference type="Gene3D" id="1.10.287.110">
    <property type="entry name" value="DnaJ domain"/>
    <property type="match status" value="1"/>
</dbReference>
<evidence type="ECO:0000256" key="14">
    <source>
        <dbReference type="SAM" id="Phobius"/>
    </source>
</evidence>
<keyword evidence="6" id="KW-0496">Mitochondrion</keyword>
<reference evidence="16 17" key="1">
    <citation type="journal article" date="2014" name="PLoS ONE">
        <title>De novo Genome Assembly of the Fungal Plant Pathogen Pyrenophora semeniperda.</title>
        <authorList>
            <person name="Soliai M.M."/>
            <person name="Meyer S.E."/>
            <person name="Udall J.A."/>
            <person name="Elzinga D.E."/>
            <person name="Hermansen R.A."/>
            <person name="Bodily P.M."/>
            <person name="Hart A.A."/>
            <person name="Coleman C.E."/>
        </authorList>
    </citation>
    <scope>NUCLEOTIDE SEQUENCE [LARGE SCALE GENOMIC DNA]</scope>
    <source>
        <strain evidence="16 17">CCB06</strain>
        <tissue evidence="16">Mycelium</tissue>
    </source>
</reference>
<name>A0A3M7LW45_9PLEO</name>
<evidence type="ECO:0000256" key="7">
    <source>
        <dbReference type="ARBA" id="ARBA00023136"/>
    </source>
</evidence>
<comment type="similarity">
    <text evidence="9">Belongs to the TIM14 family.</text>
</comment>
<dbReference type="SUPFAM" id="SSF46565">
    <property type="entry name" value="Chaperone J-domain"/>
    <property type="match status" value="1"/>
</dbReference>
<organism evidence="16 17">
    <name type="scientific">Pyrenophora seminiperda CCB06</name>
    <dbReference type="NCBI Taxonomy" id="1302712"/>
    <lineage>
        <taxon>Eukaryota</taxon>
        <taxon>Fungi</taxon>
        <taxon>Dikarya</taxon>
        <taxon>Ascomycota</taxon>
        <taxon>Pezizomycotina</taxon>
        <taxon>Dothideomycetes</taxon>
        <taxon>Pleosporomycetidae</taxon>
        <taxon>Pleosporales</taxon>
        <taxon>Pleosporineae</taxon>
        <taxon>Pleosporaceae</taxon>
        <taxon>Pyrenophora</taxon>
    </lineage>
</organism>
<dbReference type="OrthoDB" id="240298at2759"/>
<keyword evidence="4 14" id="KW-1133">Transmembrane helix</keyword>
<keyword evidence="8" id="KW-0143">Chaperone</keyword>
<dbReference type="FunFam" id="1.10.287.110:FF:000001">
    <property type="entry name" value="Import inner membrane translocase subunit tim14"/>
    <property type="match status" value="1"/>
</dbReference>
<evidence type="ECO:0000259" key="15">
    <source>
        <dbReference type="SMART" id="SM00271"/>
    </source>
</evidence>
<feature type="transmembrane region" description="Helical" evidence="14">
    <location>
        <begin position="62"/>
        <end position="83"/>
    </location>
</feature>
<evidence type="ECO:0000256" key="11">
    <source>
        <dbReference type="ARBA" id="ARBA00041716"/>
    </source>
</evidence>
<evidence type="ECO:0000256" key="2">
    <source>
        <dbReference type="ARBA" id="ARBA00022692"/>
    </source>
</evidence>